<evidence type="ECO:0000313" key="10">
    <source>
        <dbReference type="Proteomes" id="UP000552709"/>
    </source>
</evidence>
<feature type="transmembrane region" description="Helical" evidence="7">
    <location>
        <begin position="49"/>
        <end position="69"/>
    </location>
</feature>
<feature type="transmembrane region" description="Helical" evidence="7">
    <location>
        <begin position="344"/>
        <end position="364"/>
    </location>
</feature>
<dbReference type="Pfam" id="PF07690">
    <property type="entry name" value="MFS_1"/>
    <property type="match status" value="1"/>
</dbReference>
<dbReference type="PANTHER" id="PTHR23514:SF3">
    <property type="entry name" value="BYPASS OF STOP CODON PROTEIN 6"/>
    <property type="match status" value="1"/>
</dbReference>
<dbReference type="AlphaFoldDB" id="A0A7W8NGA1"/>
<feature type="transmembrane region" description="Helical" evidence="7">
    <location>
        <begin position="76"/>
        <end position="94"/>
    </location>
</feature>
<dbReference type="PANTHER" id="PTHR23514">
    <property type="entry name" value="BYPASS OF STOP CODON PROTEIN 6"/>
    <property type="match status" value="1"/>
</dbReference>
<comment type="subcellular location">
    <subcellularLocation>
        <location evidence="1">Endomembrane system</location>
        <topology evidence="1">Multi-pass membrane protein</topology>
    </subcellularLocation>
</comment>
<dbReference type="SUPFAM" id="SSF103473">
    <property type="entry name" value="MFS general substrate transporter"/>
    <property type="match status" value="1"/>
</dbReference>
<feature type="transmembrane region" description="Helical" evidence="7">
    <location>
        <begin position="161"/>
        <end position="180"/>
    </location>
</feature>
<evidence type="ECO:0000256" key="7">
    <source>
        <dbReference type="SAM" id="Phobius"/>
    </source>
</evidence>
<dbReference type="GO" id="GO:0016020">
    <property type="term" value="C:membrane"/>
    <property type="evidence" value="ECO:0007669"/>
    <property type="project" value="TreeGrafter"/>
</dbReference>
<evidence type="ECO:0000313" key="9">
    <source>
        <dbReference type="EMBL" id="MBB5363553.1"/>
    </source>
</evidence>
<proteinExistence type="inferred from homology"/>
<feature type="transmembrane region" description="Helical" evidence="7">
    <location>
        <begin position="287"/>
        <end position="307"/>
    </location>
</feature>
<evidence type="ECO:0000256" key="4">
    <source>
        <dbReference type="ARBA" id="ARBA00022692"/>
    </source>
</evidence>
<accession>A0A7W8NGA1</accession>
<feature type="transmembrane region" description="Helical" evidence="7">
    <location>
        <begin position="100"/>
        <end position="120"/>
    </location>
</feature>
<feature type="domain" description="Major facilitator superfamily (MFS) profile" evidence="8">
    <location>
        <begin position="10"/>
        <end position="378"/>
    </location>
</feature>
<keyword evidence="4 7" id="KW-0812">Transmembrane</keyword>
<sequence>MSAPRREIPLHIVGAVALALQGIYISSYGPSYPQLLKHFDLSQAEVGLIASANFLGSTLAVLSATWLIGRLGTRRVLMIAPLLLALGASGIGLAPSWSLALLFALIAGAGAGGVTSGINISLASLPDRSAPILNAVNAMFGLGCVLGPLLVALLPGGAVRWPFIVVGGLAFVVLACARQLPRVTPASPPRDTAVRAKRGITLFTVLLVLYVMTEVGAGSWMTTHLAPGLGARTAAALASGFWLAFMLGRFAGAPLAGRFPPQILVPGAALVAVLATGLAALPGLQVLAYVLLGFVLGPIFPTTVAWYGQHLTPRRLPIALAGGSLGAVMVQPLMGAVVNSFGVSAIPVTLVTLACCTLALSMWVRWFQGGVEADTATT</sequence>
<comment type="similarity">
    <text evidence="2">Belongs to the major facilitator superfamily.</text>
</comment>
<keyword evidence="6 7" id="KW-0472">Membrane</keyword>
<evidence type="ECO:0000259" key="8">
    <source>
        <dbReference type="PROSITE" id="PS50850"/>
    </source>
</evidence>
<feature type="transmembrane region" description="Helical" evidence="7">
    <location>
        <begin position="132"/>
        <end position="155"/>
    </location>
</feature>
<dbReference type="GO" id="GO:0012505">
    <property type="term" value="C:endomembrane system"/>
    <property type="evidence" value="ECO:0007669"/>
    <property type="project" value="UniProtKB-SubCell"/>
</dbReference>
<protein>
    <submittedName>
        <fullName evidence="9">Fucose permease</fullName>
    </submittedName>
</protein>
<keyword evidence="5 7" id="KW-1133">Transmembrane helix</keyword>
<name>A0A7W8NGA1_9DEIO</name>
<dbReference type="PROSITE" id="PS50850">
    <property type="entry name" value="MFS"/>
    <property type="match status" value="1"/>
</dbReference>
<feature type="transmembrane region" description="Helical" evidence="7">
    <location>
        <begin position="12"/>
        <end position="29"/>
    </location>
</feature>
<evidence type="ECO:0000256" key="5">
    <source>
        <dbReference type="ARBA" id="ARBA00022989"/>
    </source>
</evidence>
<evidence type="ECO:0000256" key="1">
    <source>
        <dbReference type="ARBA" id="ARBA00004127"/>
    </source>
</evidence>
<evidence type="ECO:0000256" key="6">
    <source>
        <dbReference type="ARBA" id="ARBA00023136"/>
    </source>
</evidence>
<feature type="transmembrane region" description="Helical" evidence="7">
    <location>
        <begin position="233"/>
        <end position="251"/>
    </location>
</feature>
<dbReference type="InterPro" id="IPR051788">
    <property type="entry name" value="MFS_Transporter"/>
</dbReference>
<feature type="transmembrane region" description="Helical" evidence="7">
    <location>
        <begin position="200"/>
        <end position="221"/>
    </location>
</feature>
<dbReference type="GO" id="GO:0022857">
    <property type="term" value="F:transmembrane transporter activity"/>
    <property type="evidence" value="ECO:0007669"/>
    <property type="project" value="InterPro"/>
</dbReference>
<evidence type="ECO:0000256" key="2">
    <source>
        <dbReference type="ARBA" id="ARBA00008335"/>
    </source>
</evidence>
<dbReference type="InterPro" id="IPR020846">
    <property type="entry name" value="MFS_dom"/>
</dbReference>
<dbReference type="InterPro" id="IPR036259">
    <property type="entry name" value="MFS_trans_sf"/>
</dbReference>
<dbReference type="EMBL" id="JACHFL010000006">
    <property type="protein sequence ID" value="MBB5363553.1"/>
    <property type="molecule type" value="Genomic_DNA"/>
</dbReference>
<keyword evidence="10" id="KW-1185">Reference proteome</keyword>
<feature type="transmembrane region" description="Helical" evidence="7">
    <location>
        <begin position="319"/>
        <end position="338"/>
    </location>
</feature>
<keyword evidence="3" id="KW-0813">Transport</keyword>
<gene>
    <name evidence="9" type="ORF">HNQ08_002659</name>
</gene>
<reference evidence="9 10" key="1">
    <citation type="submission" date="2020-08" db="EMBL/GenBank/DDBJ databases">
        <title>Genomic Encyclopedia of Type Strains, Phase IV (KMG-IV): sequencing the most valuable type-strain genomes for metagenomic binning, comparative biology and taxonomic classification.</title>
        <authorList>
            <person name="Goeker M."/>
        </authorList>
    </citation>
    <scope>NUCLEOTIDE SEQUENCE [LARGE SCALE GENOMIC DNA]</scope>
    <source>
        <strain evidence="9 10">DSM 27939</strain>
    </source>
</reference>
<comment type="caution">
    <text evidence="9">The sequence shown here is derived from an EMBL/GenBank/DDBJ whole genome shotgun (WGS) entry which is preliminary data.</text>
</comment>
<organism evidence="9 10">
    <name type="scientific">Deinococcus humi</name>
    <dbReference type="NCBI Taxonomy" id="662880"/>
    <lineage>
        <taxon>Bacteria</taxon>
        <taxon>Thermotogati</taxon>
        <taxon>Deinococcota</taxon>
        <taxon>Deinococci</taxon>
        <taxon>Deinococcales</taxon>
        <taxon>Deinococcaceae</taxon>
        <taxon>Deinococcus</taxon>
    </lineage>
</organism>
<dbReference type="RefSeq" id="WP_221284179.1">
    <property type="nucleotide sequence ID" value="NZ_JACHFL010000006.1"/>
</dbReference>
<feature type="transmembrane region" description="Helical" evidence="7">
    <location>
        <begin position="263"/>
        <end position="281"/>
    </location>
</feature>
<dbReference type="Proteomes" id="UP000552709">
    <property type="component" value="Unassembled WGS sequence"/>
</dbReference>
<dbReference type="InterPro" id="IPR011701">
    <property type="entry name" value="MFS"/>
</dbReference>
<evidence type="ECO:0000256" key="3">
    <source>
        <dbReference type="ARBA" id="ARBA00022448"/>
    </source>
</evidence>
<dbReference type="Gene3D" id="1.20.1250.20">
    <property type="entry name" value="MFS general substrate transporter like domains"/>
    <property type="match status" value="2"/>
</dbReference>